<dbReference type="AlphaFoldDB" id="A0A963YWC0"/>
<dbReference type="Proteomes" id="UP000708298">
    <property type="component" value="Unassembled WGS sequence"/>
</dbReference>
<sequence length="90" mass="10129">MATLVIRNVDDDIHRRLKEQAASHGHSMEEEVRLIIDRSLQVEPIDPGMGFADAIQALFAPLGGLDLPDIPRELQREPPDFSGPEWDFPE</sequence>
<feature type="compositionally biased region" description="Basic and acidic residues" evidence="1">
    <location>
        <begin position="69"/>
        <end position="79"/>
    </location>
</feature>
<protein>
    <submittedName>
        <fullName evidence="3">Plasmid stabilization protein</fullName>
    </submittedName>
</protein>
<evidence type="ECO:0000313" key="3">
    <source>
        <dbReference type="EMBL" id="MCB8877358.1"/>
    </source>
</evidence>
<evidence type="ECO:0000259" key="2">
    <source>
        <dbReference type="Pfam" id="PF22513"/>
    </source>
</evidence>
<gene>
    <name evidence="3" type="ORF">ASILVAE211_19335</name>
</gene>
<dbReference type="Gene3D" id="1.10.1220.10">
    <property type="entry name" value="Met repressor-like"/>
    <property type="match status" value="1"/>
</dbReference>
<organism evidence="3 4">
    <name type="scientific">Acidisoma silvae</name>
    <dbReference type="NCBI Taxonomy" id="2802396"/>
    <lineage>
        <taxon>Bacteria</taxon>
        <taxon>Pseudomonadati</taxon>
        <taxon>Pseudomonadota</taxon>
        <taxon>Alphaproteobacteria</taxon>
        <taxon>Acetobacterales</taxon>
        <taxon>Acidocellaceae</taxon>
        <taxon>Acidisoma</taxon>
    </lineage>
</organism>
<evidence type="ECO:0000256" key="1">
    <source>
        <dbReference type="SAM" id="MobiDB-lite"/>
    </source>
</evidence>
<reference evidence="3" key="1">
    <citation type="journal article" date="2021" name="Microorganisms">
        <title>Acidisoma silvae sp. nov. and Acidisomacellulosilytica sp. nov., Two Acidophilic Bacteria Isolated from Decaying Wood, Hydrolyzing Cellulose and Producing Poly-3-hydroxybutyrate.</title>
        <authorList>
            <person name="Mieszkin S."/>
            <person name="Pouder E."/>
            <person name="Uroz S."/>
            <person name="Simon-Colin C."/>
            <person name="Alain K."/>
        </authorList>
    </citation>
    <scope>NUCLEOTIDE SEQUENCE</scope>
    <source>
        <strain evidence="3">HW T2.11</strain>
    </source>
</reference>
<dbReference type="EMBL" id="JAESVB010000012">
    <property type="protein sequence ID" value="MCB8877358.1"/>
    <property type="molecule type" value="Genomic_DNA"/>
</dbReference>
<comment type="caution">
    <text evidence="3">The sequence shown here is derived from an EMBL/GenBank/DDBJ whole genome shotgun (WGS) entry which is preliminary data.</text>
</comment>
<feature type="region of interest" description="Disordered" evidence="1">
    <location>
        <begin position="69"/>
        <end position="90"/>
    </location>
</feature>
<dbReference type="SUPFAM" id="SSF47598">
    <property type="entry name" value="Ribbon-helix-helix"/>
    <property type="match status" value="1"/>
</dbReference>
<dbReference type="GO" id="GO:0006355">
    <property type="term" value="P:regulation of DNA-templated transcription"/>
    <property type="evidence" value="ECO:0007669"/>
    <property type="project" value="InterPro"/>
</dbReference>
<dbReference type="InterPro" id="IPR010985">
    <property type="entry name" value="Ribbon_hlx_hlx"/>
</dbReference>
<name>A0A963YWC0_9PROT</name>
<dbReference type="InterPro" id="IPR053853">
    <property type="entry name" value="FitA-like_RHH"/>
</dbReference>
<evidence type="ECO:0000313" key="4">
    <source>
        <dbReference type="Proteomes" id="UP000708298"/>
    </source>
</evidence>
<accession>A0A963YWC0</accession>
<dbReference type="Pfam" id="PF22513">
    <property type="entry name" value="FitA-like_RHH"/>
    <property type="match status" value="1"/>
</dbReference>
<feature type="domain" description="Antitoxin FitA-like ribbon-helix-helix" evidence="2">
    <location>
        <begin position="2"/>
        <end position="39"/>
    </location>
</feature>
<dbReference type="InterPro" id="IPR013321">
    <property type="entry name" value="Arc_rbn_hlx_hlx"/>
</dbReference>
<reference evidence="3" key="2">
    <citation type="submission" date="2021-01" db="EMBL/GenBank/DDBJ databases">
        <authorList>
            <person name="Mieszkin S."/>
            <person name="Pouder E."/>
            <person name="Alain K."/>
        </authorList>
    </citation>
    <scope>NUCLEOTIDE SEQUENCE</scope>
    <source>
        <strain evidence="3">HW T2.11</strain>
    </source>
</reference>
<proteinExistence type="predicted"/>
<keyword evidence="4" id="KW-1185">Reference proteome</keyword>
<dbReference type="RefSeq" id="WP_227323010.1">
    <property type="nucleotide sequence ID" value="NZ_JAESVB010000012.1"/>
</dbReference>